<evidence type="ECO:0000313" key="15">
    <source>
        <dbReference type="EMBL" id="MBC8586313.1"/>
    </source>
</evidence>
<evidence type="ECO:0000256" key="3">
    <source>
        <dbReference type="ARBA" id="ARBA00020170"/>
    </source>
</evidence>
<comment type="similarity">
    <text evidence="2 12 13">Belongs to the RecF family.</text>
</comment>
<evidence type="ECO:0000256" key="6">
    <source>
        <dbReference type="ARBA" id="ARBA00022741"/>
    </source>
</evidence>
<evidence type="ECO:0000313" key="16">
    <source>
        <dbReference type="Proteomes" id="UP000623678"/>
    </source>
</evidence>
<evidence type="ECO:0000256" key="11">
    <source>
        <dbReference type="ARBA" id="ARBA00023236"/>
    </source>
</evidence>
<dbReference type="GO" id="GO:0003697">
    <property type="term" value="F:single-stranded DNA binding"/>
    <property type="evidence" value="ECO:0007669"/>
    <property type="project" value="UniProtKB-UniRule"/>
</dbReference>
<keyword evidence="10 12" id="KW-0234">DNA repair</keyword>
<dbReference type="GO" id="GO:0006260">
    <property type="term" value="P:DNA replication"/>
    <property type="evidence" value="ECO:0007669"/>
    <property type="project" value="UniProtKB-UniRule"/>
</dbReference>
<evidence type="ECO:0000259" key="14">
    <source>
        <dbReference type="Pfam" id="PF02463"/>
    </source>
</evidence>
<evidence type="ECO:0000256" key="8">
    <source>
        <dbReference type="ARBA" id="ARBA00022840"/>
    </source>
</evidence>
<keyword evidence="5 12" id="KW-0235">DNA replication</keyword>
<evidence type="ECO:0000256" key="7">
    <source>
        <dbReference type="ARBA" id="ARBA00022763"/>
    </source>
</evidence>
<dbReference type="HAMAP" id="MF_00365">
    <property type="entry name" value="RecF"/>
    <property type="match status" value="1"/>
</dbReference>
<organism evidence="15 16">
    <name type="scientific">Youxingia wuxianensis</name>
    <dbReference type="NCBI Taxonomy" id="2763678"/>
    <lineage>
        <taxon>Bacteria</taxon>
        <taxon>Bacillati</taxon>
        <taxon>Bacillota</taxon>
        <taxon>Clostridia</taxon>
        <taxon>Eubacteriales</taxon>
        <taxon>Oscillospiraceae</taxon>
        <taxon>Youxingia</taxon>
    </lineage>
</organism>
<dbReference type="Gene3D" id="1.20.1050.90">
    <property type="entry name" value="RecF/RecN/SMC, N-terminal domain"/>
    <property type="match status" value="1"/>
</dbReference>
<evidence type="ECO:0000256" key="13">
    <source>
        <dbReference type="RuleBase" id="RU000578"/>
    </source>
</evidence>
<keyword evidence="7 12" id="KW-0227">DNA damage</keyword>
<evidence type="ECO:0000256" key="5">
    <source>
        <dbReference type="ARBA" id="ARBA00022705"/>
    </source>
</evidence>
<dbReference type="GO" id="GO:0000731">
    <property type="term" value="P:DNA synthesis involved in DNA repair"/>
    <property type="evidence" value="ECO:0007669"/>
    <property type="project" value="TreeGrafter"/>
</dbReference>
<dbReference type="RefSeq" id="WP_262396034.1">
    <property type="nucleotide sequence ID" value="NZ_JACRTD010000009.1"/>
</dbReference>
<dbReference type="NCBIfam" id="TIGR00611">
    <property type="entry name" value="recf"/>
    <property type="match status" value="1"/>
</dbReference>
<dbReference type="Proteomes" id="UP000623678">
    <property type="component" value="Unassembled WGS sequence"/>
</dbReference>
<keyword evidence="11 12" id="KW-0742">SOS response</keyword>
<accession>A0A926EQI4</accession>
<feature type="domain" description="RecF/RecN/SMC N-terminal" evidence="14">
    <location>
        <begin position="3"/>
        <end position="362"/>
    </location>
</feature>
<keyword evidence="9 12" id="KW-0238">DNA-binding</keyword>
<comment type="subcellular location">
    <subcellularLocation>
        <location evidence="1 12 13">Cytoplasm</location>
    </subcellularLocation>
</comment>
<keyword evidence="16" id="KW-1185">Reference proteome</keyword>
<protein>
    <recommendedName>
        <fullName evidence="3 12">DNA replication and repair protein RecF</fullName>
    </recommendedName>
</protein>
<comment type="function">
    <text evidence="12 13">The RecF protein is involved in DNA metabolism; it is required for DNA replication and normal SOS inducibility. RecF binds preferentially to single-stranded, linear DNA. It also seems to bind ATP.</text>
</comment>
<dbReference type="SUPFAM" id="SSF52540">
    <property type="entry name" value="P-loop containing nucleoside triphosphate hydrolases"/>
    <property type="match status" value="1"/>
</dbReference>
<dbReference type="Gene3D" id="3.40.50.300">
    <property type="entry name" value="P-loop containing nucleotide triphosphate hydrolases"/>
    <property type="match status" value="1"/>
</dbReference>
<evidence type="ECO:0000256" key="2">
    <source>
        <dbReference type="ARBA" id="ARBA00008016"/>
    </source>
</evidence>
<dbReference type="InterPro" id="IPR003395">
    <property type="entry name" value="RecF/RecN/SMC_N"/>
</dbReference>
<feature type="binding site" evidence="12">
    <location>
        <begin position="30"/>
        <end position="37"/>
    </location>
    <ligand>
        <name>ATP</name>
        <dbReference type="ChEBI" id="CHEBI:30616"/>
    </ligand>
</feature>
<dbReference type="GO" id="GO:0005524">
    <property type="term" value="F:ATP binding"/>
    <property type="evidence" value="ECO:0007669"/>
    <property type="project" value="UniProtKB-UniRule"/>
</dbReference>
<evidence type="ECO:0000256" key="9">
    <source>
        <dbReference type="ARBA" id="ARBA00023125"/>
    </source>
</evidence>
<dbReference type="InterPro" id="IPR001238">
    <property type="entry name" value="DNA-binding_RecF"/>
</dbReference>
<proteinExistence type="inferred from homology"/>
<keyword evidence="6 12" id="KW-0547">Nucleotide-binding</keyword>
<evidence type="ECO:0000256" key="4">
    <source>
        <dbReference type="ARBA" id="ARBA00022490"/>
    </source>
</evidence>
<dbReference type="PANTHER" id="PTHR32182">
    <property type="entry name" value="DNA REPLICATION AND REPAIR PROTEIN RECF"/>
    <property type="match status" value="1"/>
</dbReference>
<evidence type="ECO:0000256" key="12">
    <source>
        <dbReference type="HAMAP-Rule" id="MF_00365"/>
    </source>
</evidence>
<dbReference type="Pfam" id="PF02463">
    <property type="entry name" value="SMC_N"/>
    <property type="match status" value="1"/>
</dbReference>
<gene>
    <name evidence="12 15" type="primary">recF</name>
    <name evidence="15" type="ORF">H8705_12050</name>
</gene>
<dbReference type="GO" id="GO:0005737">
    <property type="term" value="C:cytoplasm"/>
    <property type="evidence" value="ECO:0007669"/>
    <property type="project" value="UniProtKB-SubCell"/>
</dbReference>
<reference evidence="15" key="1">
    <citation type="submission" date="2020-08" db="EMBL/GenBank/DDBJ databases">
        <title>Genome public.</title>
        <authorList>
            <person name="Liu C."/>
            <person name="Sun Q."/>
        </authorList>
    </citation>
    <scope>NUCLEOTIDE SEQUENCE</scope>
    <source>
        <strain evidence="15">NSJ-64</strain>
    </source>
</reference>
<dbReference type="GO" id="GO:0006302">
    <property type="term" value="P:double-strand break repair"/>
    <property type="evidence" value="ECO:0007669"/>
    <property type="project" value="TreeGrafter"/>
</dbReference>
<dbReference type="EMBL" id="JACRTD010000009">
    <property type="protein sequence ID" value="MBC8586313.1"/>
    <property type="molecule type" value="Genomic_DNA"/>
</dbReference>
<name>A0A926EQI4_9FIRM</name>
<keyword evidence="4 12" id="KW-0963">Cytoplasm</keyword>
<evidence type="ECO:0000256" key="1">
    <source>
        <dbReference type="ARBA" id="ARBA00004496"/>
    </source>
</evidence>
<dbReference type="PANTHER" id="PTHR32182:SF0">
    <property type="entry name" value="DNA REPLICATION AND REPAIR PROTEIN RECF"/>
    <property type="match status" value="1"/>
</dbReference>
<evidence type="ECO:0000256" key="10">
    <source>
        <dbReference type="ARBA" id="ARBA00023204"/>
    </source>
</evidence>
<dbReference type="PROSITE" id="PS00618">
    <property type="entry name" value="RECF_2"/>
    <property type="match status" value="1"/>
</dbReference>
<dbReference type="InterPro" id="IPR042174">
    <property type="entry name" value="RecF_2"/>
</dbReference>
<dbReference type="InterPro" id="IPR018078">
    <property type="entry name" value="DNA-binding_RecF_CS"/>
</dbReference>
<dbReference type="GO" id="GO:0009432">
    <property type="term" value="P:SOS response"/>
    <property type="evidence" value="ECO:0007669"/>
    <property type="project" value="UniProtKB-UniRule"/>
</dbReference>
<comment type="caution">
    <text evidence="15">The sequence shown here is derived from an EMBL/GenBank/DDBJ whole genome shotgun (WGS) entry which is preliminary data.</text>
</comment>
<keyword evidence="8 12" id="KW-0067">ATP-binding</keyword>
<dbReference type="InterPro" id="IPR027417">
    <property type="entry name" value="P-loop_NTPase"/>
</dbReference>
<dbReference type="AlphaFoldDB" id="A0A926EQI4"/>
<sequence length="371" mass="42460">MKINRIKICDFRNIQEMEISLCENANIIYGENGQGKTNFIEAVWLFTGAKSFRGAKDPQMVRFGQEKAVMEMEFFSGEREQTARMEINGKKTASVNEIPLKSPADLAGRFCAVVFSPTHLNLIKNGPQEKRRFIDTSICQIKSKYIHILNQYNRVLNQRNSLLKDMRFVPALYDTLDIWDERLASYAAVLIKTRATFLQRLKPFATETYKGISREKEALDFMYLSSLDCDLEGSIPEIEKQVYESLLSKREEDSKTGISNYGPHRDDIEILLDGKSARIYGSQGQQRSCVLSLKLAECQLIKETIGEYPVVLLDDVMSELDALRRDYLLNHLRDRQLIMTCCDKAYFKTLGKGMGFKIKEGKVISSRKYGG</sequence>